<feature type="compositionally biased region" description="Polar residues" evidence="2">
    <location>
        <begin position="133"/>
        <end position="143"/>
    </location>
</feature>
<feature type="domain" description="Rib" evidence="6">
    <location>
        <begin position="1841"/>
        <end position="1909"/>
    </location>
</feature>
<feature type="compositionally biased region" description="Low complexity" evidence="2">
    <location>
        <begin position="121"/>
        <end position="132"/>
    </location>
</feature>
<protein>
    <submittedName>
        <fullName evidence="7">Zinc metalloprotease zmpC</fullName>
        <ecNumber evidence="7">3.4.24.13</ecNumber>
    </submittedName>
</protein>
<dbReference type="RefSeq" id="WP_044688694.1">
    <property type="nucleotide sequence ID" value="NZ_CEEW01000074.1"/>
</dbReference>
<feature type="region of interest" description="Disordered" evidence="2">
    <location>
        <begin position="114"/>
        <end position="143"/>
    </location>
</feature>
<keyword evidence="7" id="KW-0378">Hydrolase</keyword>
<evidence type="ECO:0000313" key="8">
    <source>
        <dbReference type="Proteomes" id="UP000073434"/>
    </source>
</evidence>
<dbReference type="Pfam" id="PF07580">
    <property type="entry name" value="Peptidase_M26_C"/>
    <property type="match status" value="1"/>
</dbReference>
<dbReference type="SUPFAM" id="SSF51126">
    <property type="entry name" value="Pectin lyase-like"/>
    <property type="match status" value="1"/>
</dbReference>
<accession>A0A116KIN8</accession>
<dbReference type="InterPro" id="IPR005877">
    <property type="entry name" value="YSIRK_signal_dom"/>
</dbReference>
<dbReference type="GO" id="GO:0005576">
    <property type="term" value="C:extracellular region"/>
    <property type="evidence" value="ECO:0007669"/>
    <property type="project" value="InterPro"/>
</dbReference>
<dbReference type="NCBIfam" id="TIGR01168">
    <property type="entry name" value="YSIRK_signal"/>
    <property type="match status" value="1"/>
</dbReference>
<dbReference type="GO" id="GO:0008270">
    <property type="term" value="F:zinc ion binding"/>
    <property type="evidence" value="ECO:0007669"/>
    <property type="project" value="InterPro"/>
</dbReference>
<feature type="domain" description="Peptidase M26 C-terminal" evidence="5">
    <location>
        <begin position="348"/>
        <end position="959"/>
    </location>
</feature>
<organism evidence="7 8">
    <name type="scientific">Streptococcus suis</name>
    <dbReference type="NCBI Taxonomy" id="1307"/>
    <lineage>
        <taxon>Bacteria</taxon>
        <taxon>Bacillati</taxon>
        <taxon>Bacillota</taxon>
        <taxon>Bacilli</taxon>
        <taxon>Lactobacillales</taxon>
        <taxon>Streptococcaceae</taxon>
        <taxon>Streptococcus</taxon>
    </lineage>
</organism>
<dbReference type="GO" id="GO:0004222">
    <property type="term" value="F:metalloendopeptidase activity"/>
    <property type="evidence" value="ECO:0007669"/>
    <property type="project" value="InterPro"/>
</dbReference>
<feature type="domain" description="Rib" evidence="6">
    <location>
        <begin position="2028"/>
        <end position="2103"/>
    </location>
</feature>
<evidence type="ECO:0000256" key="2">
    <source>
        <dbReference type="SAM" id="MobiDB-lite"/>
    </source>
</evidence>
<feature type="signal peptide" evidence="3">
    <location>
        <begin position="1"/>
        <end position="33"/>
    </location>
</feature>
<keyword evidence="7" id="KW-0482">Metalloprotease</keyword>
<dbReference type="InterPro" id="IPR011050">
    <property type="entry name" value="Pectin_lyase_fold/virulence"/>
</dbReference>
<evidence type="ECO:0000256" key="1">
    <source>
        <dbReference type="ARBA" id="ARBA00022729"/>
    </source>
</evidence>
<dbReference type="EC" id="3.4.24.13" evidence="7"/>
<feature type="compositionally biased region" description="Polar residues" evidence="2">
    <location>
        <begin position="170"/>
        <end position="181"/>
    </location>
</feature>
<dbReference type="Gene3D" id="2.60.40.3630">
    <property type="match status" value="2"/>
</dbReference>
<name>A0A116KIN8_STRSU</name>
<evidence type="ECO:0000259" key="5">
    <source>
        <dbReference type="Pfam" id="PF07580"/>
    </source>
</evidence>
<feature type="domain" description="YSIRK Gram-positive signal peptide" evidence="4">
    <location>
        <begin position="7"/>
        <end position="30"/>
    </location>
</feature>
<sequence length="2237" mass="243711">MNLHFLQKKQHFGIRKFSIGVVSVALAISFSVAGGQAVAAQEVSQTPVSSQQTSQAVTDQANQLQETNKVTVQIPETVGSSLNQATQENTAQESQLVEVEPAIQKEVVSQDISAPQAALSAEAGQEQTAEEQSNTAGDESTLTVENSHQIIEQVEPKSIQTAQEPAGSTDEVTQPVQSTETATVEEVVQPVLRLARRARSVAVTEVAKLPLDAQGQLMPSVNGETVHHYQVVYSDGSSQIVPATAQPITSQTSETVAQQVASLKDDFAAVTYESLYPHLSHQENFFEKIDLEKAIRQENGGSNLPADQLQTLKQTAYMDMLDMRENFERVKAKIETTLTGIFEKSSQVNVEDIRRNKEKVLAGLSYLDRQYSFEFGQYQAKDLILHYPQVFGGGGTPLNTLSILNTLTYRDLTLGQSATTYQTKLAPITSQADIFSFVEKGVSLFEPSKTSEQWFKETSKAHLAESQSPYGNSSLYQKLKSQARLNNHFIPLLTLPTDLVYAISTSNTVNYGLTESYVRSGDQTSLATFKANLQSYADDQESFLKFWNRISLNRDTLANHTPIIVVDSPQKLGTANQRVQELYSPKFGSKVLEGVKKFIRPLNLYQNFLQADGQANGNTSINLYLKKSLTEAGQAVYTHELTHMLDKTVWLNGNGRRDGQLHEVFARGMFESLNVTQTPYQDPSFILNTAYQLGDNRTQNASPERFQTSEDLKTYMQGVLDVIYTLDYAEAQSILKKTPEERAVLLNQLSLVASANGGQTDQAQPISRDLAAGLQSVHDFVDHQLISGRYKFDGLNTTGTARTNSYYTIPLFEPIYAGLQNNAGTVGDISFKRNAYDILGEYGYENGMVAYVSGQHANDQAALNAIMPEYGGNLATFKKAMFERRIGKIDQLNPTAEAADFSAIQSLMDQAVAKDLAQLQTNQARNTFLSQNVNAVRELKNQIFQAYLKDTNDFRTSIYQEVQARDLYVTNGAETSTEGQGTETNPYQSLSYAISQAKDGDTIKLVSDVQHRQETPFLINKAVTIDGQGHRLTFRGPNVELGNDVTFANMTLNMIVDASQQATIYANGYHLTFDRVSTTISQAQSNLRPSLVAGSRTGDPAGSHGQITITNGSSDTRFNTIYAGNADSTSSIPVTISILSDFVSADNGIILSGANGALVEGPVAVISKSSSLKSIDGSASLDNTVTIDTARVYGLNLQNIQSLSLVNRADVTLSEQVSEISTGVELASGTQLIIANAPVTLGNLSGQGKVIVPATASLAVTGSIEGTVEVLVRGFEHNLSPHVDKVFVTAEGGFADTVRIALENQSDRFSLSNEGISYRLTDPTQTPQNLQINLRFKDGETVVKEESVTLQAGSSVTDLENRLPRPALGHYVIASRFDWSQLDNLQTSQIIDIPLELITPALPVKVFDKTAVTALELVTPPTKTDYRPAETVDLSGLQVRLMDNQGLSKTIIPDQFGEYGVELVPVTLTPQVTRLQVRKDTHEVAIPIQVIPWKADVYAVTVGEKHVYETDDNLTAVETALLAKVQVDAQAGSVEKSFVNPLPTTLGEHSVPVLVKYDDGSQKWVEIAVEVVPANLQINLRFKEGERLVKEESVTLQAGSSVTDLANRLPQPALGYYVIASRFDWSQLDNLQTSKTVDIPLKLVTPTFDKTAVTGLELVTPPTKTDYRPAETVDLSGLQVKLVDNQGLSKTITPDQFGEYGVELVPVTLTPQVTSFQVRKDNHELTIPIRVIPWKADVYAVTVEEKHVYETDDDLTAVETALLAKVQVDAQAGPVEKGLVNPLPTTLGEHSVPVLVRFDDGSQKRVSIQVVVQQTAHGEGVTHELPIGVLSKSDRYQAQVIGTAQVLPTGTSEATKAEILKQISLPTEAGQVDFEVVGSLPQSSGDYSITVRVVYDDRSQEEVAVPLHILFVENGKGVTHELPVGVLPKSDLYQAQVTGSAQVLPTSTSEATTAEILKQISLPTEVGQVDFEVVGSLPQSSGDYSITVRVIYDDRSQDEIVVPLHIFKMENGKGVTHELPVGVLPKSDRYQPQVTGEARVLPASSSDDATAEIVKQISLPTEAGQVVYELVSNLPQTNGDYPITVRVIYDDRSQDEIVVPLHIFKMENGKGVTHELPIGVLPPLETTKGDGVTHELPIGVLPPLETTKGDGVTHELPIGVLPSLEVALEKGLGENSPKPAAKEMAVSVSVEGQQKFAKGQLPKTGDRNNLLLVGVMLAIFNLIFWMSGKKPHQVEEK</sequence>
<keyword evidence="1 3" id="KW-0732">Signal</keyword>
<feature type="chain" id="PRO_5039475673" evidence="3">
    <location>
        <begin position="34"/>
        <end position="2237"/>
    </location>
</feature>
<evidence type="ECO:0000256" key="3">
    <source>
        <dbReference type="SAM" id="SignalP"/>
    </source>
</evidence>
<dbReference type="InterPro" id="IPR059115">
    <property type="entry name" value="Rib"/>
</dbReference>
<feature type="domain" description="Rib" evidence="6">
    <location>
        <begin position="1943"/>
        <end position="2006"/>
    </location>
</feature>
<evidence type="ECO:0000259" key="4">
    <source>
        <dbReference type="Pfam" id="PF04650"/>
    </source>
</evidence>
<gene>
    <name evidence="7" type="primary">iga_1</name>
    <name evidence="7" type="ORF">ERS132385_00716</name>
</gene>
<feature type="region of interest" description="Disordered" evidence="2">
    <location>
        <begin position="158"/>
        <end position="181"/>
    </location>
</feature>
<dbReference type="EMBL" id="FIFW01000005">
    <property type="protein sequence ID" value="CYU39526.1"/>
    <property type="molecule type" value="Genomic_DNA"/>
</dbReference>
<evidence type="ECO:0000313" key="7">
    <source>
        <dbReference type="EMBL" id="CYU39526.1"/>
    </source>
</evidence>
<reference evidence="7 8" key="1">
    <citation type="submission" date="2016-02" db="EMBL/GenBank/DDBJ databases">
        <authorList>
            <consortium name="Pathogen Informatics"/>
        </authorList>
    </citation>
    <scope>NUCLEOTIDE SEQUENCE [LARGE SCALE GENOMIC DNA]</scope>
    <source>
        <strain evidence="7 8">LSS23</strain>
    </source>
</reference>
<dbReference type="Pfam" id="PF04650">
    <property type="entry name" value="YSIRK_signal"/>
    <property type="match status" value="1"/>
</dbReference>
<keyword evidence="7" id="KW-0645">Protease</keyword>
<dbReference type="Pfam" id="PF08428">
    <property type="entry name" value="Rib"/>
    <property type="match status" value="3"/>
</dbReference>
<evidence type="ECO:0000259" key="6">
    <source>
        <dbReference type="Pfam" id="PF08428"/>
    </source>
</evidence>
<dbReference type="InterPro" id="IPR011505">
    <property type="entry name" value="Peptidase_M26_C_dom"/>
</dbReference>
<dbReference type="GO" id="GO:0006508">
    <property type="term" value="P:proteolysis"/>
    <property type="evidence" value="ECO:0007669"/>
    <property type="project" value="UniProtKB-KW"/>
</dbReference>
<dbReference type="Proteomes" id="UP000073434">
    <property type="component" value="Unassembled WGS sequence"/>
</dbReference>
<proteinExistence type="predicted"/>